<comment type="function">
    <text evidence="5">Degrades mitochondrial transit peptides after their cleavage in the intermembrane space or in the matrix, and presequence peptides; clearance of these peptides is required to keep the presequence processing machinery running. Preferentially cleaves the N-terminal side of paired basic amino acid residues. Also degrades other unstructured peptides. May function as an ATP-dependent peptidase as opposed to a metalloendopeptidase.</text>
</comment>
<name>A0A9N9FKJ2_9GLOM</name>
<feature type="domain" description="Peptidase M16C associated" evidence="7">
    <location>
        <begin position="412"/>
        <end position="676"/>
    </location>
</feature>
<evidence type="ECO:0000313" key="8">
    <source>
        <dbReference type="EMBL" id="CAG8543440.1"/>
    </source>
</evidence>
<dbReference type="AlphaFoldDB" id="A0A9N9FKJ2"/>
<dbReference type="PANTHER" id="PTHR43016">
    <property type="entry name" value="PRESEQUENCE PROTEASE"/>
    <property type="match status" value="1"/>
</dbReference>
<protein>
    <recommendedName>
        <fullName evidence="3">Presequence protease, mitochondrial</fullName>
    </recommendedName>
    <alternativeName>
        <fullName evidence="4">Pitrilysin metalloproteinase</fullName>
    </alternativeName>
</protein>
<dbReference type="PANTHER" id="PTHR43016:SF16">
    <property type="entry name" value="METALLOPROTEASE, PUTATIVE (AFU_ORTHOLOGUE AFUA_4G07610)-RELATED"/>
    <property type="match status" value="1"/>
</dbReference>
<comment type="similarity">
    <text evidence="1">Belongs to the peptidase M16 family. PreP subfamily.</text>
</comment>
<evidence type="ECO:0000256" key="2">
    <source>
        <dbReference type="ARBA" id="ARBA00011853"/>
    </source>
</evidence>
<gene>
    <name evidence="8" type="ORF">AGERDE_LOCUS6301</name>
</gene>
<dbReference type="Gene3D" id="3.30.830.10">
    <property type="entry name" value="Metalloenzyme, LuxS/M16 peptidase-like"/>
    <property type="match status" value="5"/>
</dbReference>
<comment type="subunit">
    <text evidence="2">Monomer and homodimer; homodimerization is induced by binding of the substrate.</text>
</comment>
<evidence type="ECO:0000256" key="5">
    <source>
        <dbReference type="ARBA" id="ARBA00045897"/>
    </source>
</evidence>
<dbReference type="GO" id="GO:0006508">
    <property type="term" value="P:proteolysis"/>
    <property type="evidence" value="ECO:0007669"/>
    <property type="project" value="InterPro"/>
</dbReference>
<dbReference type="OrthoDB" id="4953at2759"/>
<dbReference type="InterPro" id="IPR013578">
    <property type="entry name" value="Peptidase_M16C_assoc"/>
</dbReference>
<sequence length="970" mass="110269">MLGFLFNQASLLSIKVAAGLKNTRNSLLLRQLNNYNSQRFFSLKSNKSLVEQRERKNIHSLNSNNKRNSPSNLQRRKIFLSATVPKFASALVDTTSKNNTDIGLTSSNNSSVMSSTNFELVRSIKTDYDIDITKYISKKTGLSVLHVDFEGPLVKGYFVLATEATDDDGCPHTLEQFQRIMYPPGIGYRSETGGLMECIRKLNVDKIRQYHRDYYRPDNLCLIITGKVPHENLLQVLQPLDERIASKGALPPAKRPWVESPAIPPLEKSVEQVIEFPDEDESMGQILIGWQGPKINEFLDLMALEMLHKYLSDSAISVLQKEFVEIAEPLCTEISFHITNYIRVPIYVEFSNVPTESLEKLSSQIFPVLERVAKEGFDMKRMKNVIYRDRLKTLNYIEANPAVGFAMTCIAGKPSAEFAKKLADDEKQRIEKQREELGPERLKELELLFEEAKKKNELPLPPEIIKNFPIPHVDSIPFIKVVLGRNIPDPQFQNPVQEHLDKDSKVAIPYFIQYGYIQSAFIKVSIYISTAALPPDLRPYLEIYLDSFYSLPLIRPDGTRLTYEEVIKELNEDTVSYLCGLGAGGSFEDLLCFSIKVEANKYAKAIEFLRDLLWHTEFAVDRIKNITTKLINDIPSRKRDGYRMAATILRTIIYDPVNSNHNALNVLHQEKFLPDVIKLLDENPEKVVQDLKKFREILTRPENFRINVVGDIFKIENPKSAWAEHFKNLQFTRPIEPVHLAQEVLTESGKHPGNKGYVISLPTIESTFSVHVAKGITEFNSPDLAPLIVLCELLDAMEGILWRLIRGQGLAYGNWLQVSVETGLIYFAVFKSPDAFKAFDQARQSIDDLAQKKIEFEQIDLEGAQSSVIYSIASEEKSKEQTASKLFITTVLKNLPPNHSQEFIKKVQAVKIEDLYVMLNKYLTNLFLAETSNVVLACTPTKVKDVQEGFAKRGFKLEEKSLDSIIVNTV</sequence>
<comment type="caution">
    <text evidence="8">The sequence shown here is derived from an EMBL/GenBank/DDBJ whole genome shotgun (WGS) entry which is preliminary data.</text>
</comment>
<dbReference type="EMBL" id="CAJVPL010000960">
    <property type="protein sequence ID" value="CAG8543440.1"/>
    <property type="molecule type" value="Genomic_DNA"/>
</dbReference>
<feature type="compositionally biased region" description="Polar residues" evidence="6">
    <location>
        <begin position="59"/>
        <end position="72"/>
    </location>
</feature>
<dbReference type="Pfam" id="PF05193">
    <property type="entry name" value="Peptidase_M16_C"/>
    <property type="match status" value="1"/>
</dbReference>
<evidence type="ECO:0000256" key="1">
    <source>
        <dbReference type="ARBA" id="ARBA00007575"/>
    </source>
</evidence>
<dbReference type="GO" id="GO:0046872">
    <property type="term" value="F:metal ion binding"/>
    <property type="evidence" value="ECO:0007669"/>
    <property type="project" value="InterPro"/>
</dbReference>
<evidence type="ECO:0000259" key="7">
    <source>
        <dbReference type="SMART" id="SM01264"/>
    </source>
</evidence>
<keyword evidence="9" id="KW-1185">Reference proteome</keyword>
<evidence type="ECO:0000256" key="6">
    <source>
        <dbReference type="SAM" id="MobiDB-lite"/>
    </source>
</evidence>
<dbReference type="InterPro" id="IPR007863">
    <property type="entry name" value="Peptidase_M16_C"/>
</dbReference>
<evidence type="ECO:0000313" key="9">
    <source>
        <dbReference type="Proteomes" id="UP000789831"/>
    </source>
</evidence>
<organism evidence="8 9">
    <name type="scientific">Ambispora gerdemannii</name>
    <dbReference type="NCBI Taxonomy" id="144530"/>
    <lineage>
        <taxon>Eukaryota</taxon>
        <taxon>Fungi</taxon>
        <taxon>Fungi incertae sedis</taxon>
        <taxon>Mucoromycota</taxon>
        <taxon>Glomeromycotina</taxon>
        <taxon>Glomeromycetes</taxon>
        <taxon>Archaeosporales</taxon>
        <taxon>Ambisporaceae</taxon>
        <taxon>Ambispora</taxon>
    </lineage>
</organism>
<reference evidence="8" key="1">
    <citation type="submission" date="2021-06" db="EMBL/GenBank/DDBJ databases">
        <authorList>
            <person name="Kallberg Y."/>
            <person name="Tangrot J."/>
            <person name="Rosling A."/>
        </authorList>
    </citation>
    <scope>NUCLEOTIDE SEQUENCE</scope>
    <source>
        <strain evidence="8">MT106</strain>
    </source>
</reference>
<dbReference type="SMART" id="SM01264">
    <property type="entry name" value="M16C_associated"/>
    <property type="match status" value="1"/>
</dbReference>
<dbReference type="SUPFAM" id="SSF63411">
    <property type="entry name" value="LuxS/MPP-like metallohydrolase"/>
    <property type="match status" value="4"/>
</dbReference>
<proteinExistence type="inferred from homology"/>
<evidence type="ECO:0000256" key="3">
    <source>
        <dbReference type="ARBA" id="ARBA00020167"/>
    </source>
</evidence>
<evidence type="ECO:0000256" key="4">
    <source>
        <dbReference type="ARBA" id="ARBA00034552"/>
    </source>
</evidence>
<feature type="region of interest" description="Disordered" evidence="6">
    <location>
        <begin position="53"/>
        <end position="72"/>
    </location>
</feature>
<accession>A0A9N9FKJ2</accession>
<dbReference type="Proteomes" id="UP000789831">
    <property type="component" value="Unassembled WGS sequence"/>
</dbReference>
<dbReference type="InterPro" id="IPR011249">
    <property type="entry name" value="Metalloenz_LuxS/M16"/>
</dbReference>